<feature type="compositionally biased region" description="Low complexity" evidence="1">
    <location>
        <begin position="129"/>
        <end position="145"/>
    </location>
</feature>
<sequence length="165" mass="17284">MTAPCERRKATPTGTRPFAAPPRPTSRGHPSHARGGRHGVANWSAGGRTSDERPSRWALRTRRRDDWHPKTPKQRWARGAAVTLATSTLLGGIAFASIGVVDDGRHSAPEAGSSHSTRPSAPPTPGKQGSPTAGPRTAPTTPSAGKDNAKPSVEAKPSKGPSTWP</sequence>
<evidence type="ECO:0000313" key="2">
    <source>
        <dbReference type="EMBL" id="GAA4055585.1"/>
    </source>
</evidence>
<proteinExistence type="predicted"/>
<protein>
    <recommendedName>
        <fullName evidence="4">CAP domain-containing protein</fullName>
    </recommendedName>
</protein>
<keyword evidence="3" id="KW-1185">Reference proteome</keyword>
<feature type="region of interest" description="Disordered" evidence="1">
    <location>
        <begin position="103"/>
        <end position="165"/>
    </location>
</feature>
<dbReference type="Proteomes" id="UP001499984">
    <property type="component" value="Unassembled WGS sequence"/>
</dbReference>
<evidence type="ECO:0000256" key="1">
    <source>
        <dbReference type="SAM" id="MobiDB-lite"/>
    </source>
</evidence>
<comment type="caution">
    <text evidence="2">The sequence shown here is derived from an EMBL/GenBank/DDBJ whole genome shotgun (WGS) entry which is preliminary data.</text>
</comment>
<feature type="region of interest" description="Disordered" evidence="1">
    <location>
        <begin position="1"/>
        <end position="79"/>
    </location>
</feature>
<evidence type="ECO:0000313" key="3">
    <source>
        <dbReference type="Proteomes" id="UP001499984"/>
    </source>
</evidence>
<organism evidence="2 3">
    <name type="scientific">Streptomyces shaanxiensis</name>
    <dbReference type="NCBI Taxonomy" id="653357"/>
    <lineage>
        <taxon>Bacteria</taxon>
        <taxon>Bacillati</taxon>
        <taxon>Actinomycetota</taxon>
        <taxon>Actinomycetes</taxon>
        <taxon>Kitasatosporales</taxon>
        <taxon>Streptomycetaceae</taxon>
        <taxon>Streptomyces</taxon>
    </lineage>
</organism>
<reference evidence="3" key="1">
    <citation type="journal article" date="2019" name="Int. J. Syst. Evol. Microbiol.">
        <title>The Global Catalogue of Microorganisms (GCM) 10K type strain sequencing project: providing services to taxonomists for standard genome sequencing and annotation.</title>
        <authorList>
            <consortium name="The Broad Institute Genomics Platform"/>
            <consortium name="The Broad Institute Genome Sequencing Center for Infectious Disease"/>
            <person name="Wu L."/>
            <person name="Ma J."/>
        </authorList>
    </citation>
    <scope>NUCLEOTIDE SEQUENCE [LARGE SCALE GENOMIC DNA]</scope>
    <source>
        <strain evidence="3">JCM 16925</strain>
    </source>
</reference>
<dbReference type="EMBL" id="BAAAZY010000010">
    <property type="protein sequence ID" value="GAA4055585.1"/>
    <property type="molecule type" value="Genomic_DNA"/>
</dbReference>
<accession>A0ABP7UYI5</accession>
<evidence type="ECO:0008006" key="4">
    <source>
        <dbReference type="Google" id="ProtNLM"/>
    </source>
</evidence>
<gene>
    <name evidence="2" type="ORF">GCM10022233_29220</name>
</gene>
<name>A0ABP7UYI5_9ACTN</name>